<dbReference type="AlphaFoldDB" id="A0A5F9CS55"/>
<dbReference type="GeneTree" id="ENSGT00960000191639"/>
<dbReference type="Proteomes" id="UP000001811">
    <property type="component" value="Chromosome 13"/>
</dbReference>
<dbReference type="EMBL" id="AAGW02001770">
    <property type="status" value="NOT_ANNOTATED_CDS"/>
    <property type="molecule type" value="Genomic_DNA"/>
</dbReference>
<keyword evidence="2" id="KW-1185">Reference proteome</keyword>
<evidence type="ECO:0000313" key="2">
    <source>
        <dbReference type="Proteomes" id="UP000001811"/>
    </source>
</evidence>
<name>A0A5F9CS55_RABIT</name>
<reference evidence="1" key="2">
    <citation type="submission" date="2025-08" db="UniProtKB">
        <authorList>
            <consortium name="Ensembl"/>
        </authorList>
    </citation>
    <scope>IDENTIFICATION</scope>
    <source>
        <strain evidence="1">Thorbecke</strain>
    </source>
</reference>
<evidence type="ECO:0000313" key="1">
    <source>
        <dbReference type="Ensembl" id="ENSOCUP00000036195.1"/>
    </source>
</evidence>
<sequence length="54" mass="6220">KGKNKDGGCFQLLNTSTKKQENLRDFCEGHPFYDRISRKEEKAQICQLPESSDT</sequence>
<protein>
    <submittedName>
        <fullName evidence="1">Uncharacterized protein</fullName>
    </submittedName>
</protein>
<organism evidence="1 2">
    <name type="scientific">Oryctolagus cuniculus</name>
    <name type="common">Rabbit</name>
    <dbReference type="NCBI Taxonomy" id="9986"/>
    <lineage>
        <taxon>Eukaryota</taxon>
        <taxon>Metazoa</taxon>
        <taxon>Chordata</taxon>
        <taxon>Craniata</taxon>
        <taxon>Vertebrata</taxon>
        <taxon>Euteleostomi</taxon>
        <taxon>Mammalia</taxon>
        <taxon>Eutheria</taxon>
        <taxon>Euarchontoglires</taxon>
        <taxon>Glires</taxon>
        <taxon>Lagomorpha</taxon>
        <taxon>Leporidae</taxon>
        <taxon>Oryctolagus</taxon>
    </lineage>
</organism>
<proteinExistence type="predicted"/>
<dbReference type="InParanoid" id="A0A5F9CS55"/>
<dbReference type="STRING" id="9986.ENSOCUP00000036195"/>
<dbReference type="Ensembl" id="ENSOCUT00000064203.1">
    <property type="protein sequence ID" value="ENSOCUP00000036195.1"/>
    <property type="gene ID" value="ENSOCUG00000036970.1"/>
</dbReference>
<reference evidence="1 2" key="1">
    <citation type="journal article" date="2011" name="Nature">
        <title>A high-resolution map of human evolutionary constraint using 29 mammals.</title>
        <authorList>
            <person name="Lindblad-Toh K."/>
            <person name="Garber M."/>
            <person name="Zuk O."/>
            <person name="Lin M.F."/>
            <person name="Parker B.J."/>
            <person name="Washietl S."/>
            <person name="Kheradpour P."/>
            <person name="Ernst J."/>
            <person name="Jordan G."/>
            <person name="Mauceli E."/>
            <person name="Ward L.D."/>
            <person name="Lowe C.B."/>
            <person name="Holloway A.K."/>
            <person name="Clamp M."/>
            <person name="Gnerre S."/>
            <person name="Alfoldi J."/>
            <person name="Beal K."/>
            <person name="Chang J."/>
            <person name="Clawson H."/>
            <person name="Cuff J."/>
            <person name="Di Palma F."/>
            <person name="Fitzgerald S."/>
            <person name="Flicek P."/>
            <person name="Guttman M."/>
            <person name="Hubisz M.J."/>
            <person name="Jaffe D.B."/>
            <person name="Jungreis I."/>
            <person name="Kent W.J."/>
            <person name="Kostka D."/>
            <person name="Lara M."/>
            <person name="Martins A.L."/>
            <person name="Massingham T."/>
            <person name="Moltke I."/>
            <person name="Raney B.J."/>
            <person name="Rasmussen M.D."/>
            <person name="Robinson J."/>
            <person name="Stark A."/>
            <person name="Vilella A.J."/>
            <person name="Wen J."/>
            <person name="Xie X."/>
            <person name="Zody M.C."/>
            <person name="Baldwin J."/>
            <person name="Bloom T."/>
            <person name="Chin C.W."/>
            <person name="Heiman D."/>
            <person name="Nicol R."/>
            <person name="Nusbaum C."/>
            <person name="Young S."/>
            <person name="Wilkinson J."/>
            <person name="Worley K.C."/>
            <person name="Kovar C.L."/>
            <person name="Muzny D.M."/>
            <person name="Gibbs R.A."/>
            <person name="Cree A."/>
            <person name="Dihn H.H."/>
            <person name="Fowler G."/>
            <person name="Jhangiani S."/>
            <person name="Joshi V."/>
            <person name="Lee S."/>
            <person name="Lewis L.R."/>
            <person name="Nazareth L.V."/>
            <person name="Okwuonu G."/>
            <person name="Santibanez J."/>
            <person name="Warren W.C."/>
            <person name="Mardis E.R."/>
            <person name="Weinstock G.M."/>
            <person name="Wilson R.K."/>
            <person name="Delehaunty K."/>
            <person name="Dooling D."/>
            <person name="Fronik C."/>
            <person name="Fulton L."/>
            <person name="Fulton B."/>
            <person name="Graves T."/>
            <person name="Minx P."/>
            <person name="Sodergren E."/>
            <person name="Birney E."/>
            <person name="Margulies E.H."/>
            <person name="Herrero J."/>
            <person name="Green E.D."/>
            <person name="Haussler D."/>
            <person name="Siepel A."/>
            <person name="Goldman N."/>
            <person name="Pollard K.S."/>
            <person name="Pedersen J.S."/>
            <person name="Lander E.S."/>
            <person name="Kellis M."/>
        </authorList>
    </citation>
    <scope>NUCLEOTIDE SEQUENCE [LARGE SCALE GENOMIC DNA]</scope>
    <source>
        <strain evidence="1 2">Thorbecke inbred</strain>
    </source>
</reference>
<reference evidence="1" key="3">
    <citation type="submission" date="2025-09" db="UniProtKB">
        <authorList>
            <consortium name="Ensembl"/>
        </authorList>
    </citation>
    <scope>IDENTIFICATION</scope>
    <source>
        <strain evidence="1">Thorbecke</strain>
    </source>
</reference>
<dbReference type="Bgee" id="ENSOCUG00000036970">
    <property type="expression patterns" value="Expressed in testis"/>
</dbReference>
<accession>A0A5F9CS55</accession>